<accession>A0A2N9I6R3</accession>
<gene>
    <name evidence="1" type="ORF">FSB_LOCUS47393</name>
</gene>
<reference evidence="1" key="1">
    <citation type="submission" date="2018-02" db="EMBL/GenBank/DDBJ databases">
        <authorList>
            <person name="Cohen D.B."/>
            <person name="Kent A.D."/>
        </authorList>
    </citation>
    <scope>NUCLEOTIDE SEQUENCE</scope>
</reference>
<sequence>MVERSKTISKVSSKTIGEVSSKTIGEVRSKTIDEISLSPPLILDGELEHDAWRGEIKGGLLHRAAIQFRWRTVNRAWNRNRHRTPPTWMIGPGTELLLLPG</sequence>
<organism evidence="1">
    <name type="scientific">Fagus sylvatica</name>
    <name type="common">Beechnut</name>
    <dbReference type="NCBI Taxonomy" id="28930"/>
    <lineage>
        <taxon>Eukaryota</taxon>
        <taxon>Viridiplantae</taxon>
        <taxon>Streptophyta</taxon>
        <taxon>Embryophyta</taxon>
        <taxon>Tracheophyta</taxon>
        <taxon>Spermatophyta</taxon>
        <taxon>Magnoliopsida</taxon>
        <taxon>eudicotyledons</taxon>
        <taxon>Gunneridae</taxon>
        <taxon>Pentapetalae</taxon>
        <taxon>rosids</taxon>
        <taxon>fabids</taxon>
        <taxon>Fagales</taxon>
        <taxon>Fagaceae</taxon>
        <taxon>Fagus</taxon>
    </lineage>
</organism>
<dbReference type="EMBL" id="OIVN01004835">
    <property type="protein sequence ID" value="SPD19511.1"/>
    <property type="molecule type" value="Genomic_DNA"/>
</dbReference>
<evidence type="ECO:0000313" key="1">
    <source>
        <dbReference type="EMBL" id="SPD19511.1"/>
    </source>
</evidence>
<protein>
    <submittedName>
        <fullName evidence="1">Uncharacterized protein</fullName>
    </submittedName>
</protein>
<dbReference type="AlphaFoldDB" id="A0A2N9I6R3"/>
<proteinExistence type="predicted"/>
<name>A0A2N9I6R3_FAGSY</name>